<feature type="binding site" evidence="15">
    <location>
        <position position="59"/>
    </location>
    <ligand>
        <name>ATP</name>
        <dbReference type="ChEBI" id="CHEBI:30616"/>
    </ligand>
</feature>
<keyword evidence="5" id="KW-0808">Transferase</keyword>
<dbReference type="FunFam" id="3.30.200.20:FF:000315">
    <property type="entry name" value="Calcium-dependent protein kinase 3"/>
    <property type="match status" value="1"/>
</dbReference>
<evidence type="ECO:0000256" key="5">
    <source>
        <dbReference type="ARBA" id="ARBA00022679"/>
    </source>
</evidence>
<dbReference type="CDD" id="cd05117">
    <property type="entry name" value="STKc_CAMK"/>
    <property type="match status" value="1"/>
</dbReference>
<dbReference type="SUPFAM" id="SSF47473">
    <property type="entry name" value="EF-hand"/>
    <property type="match status" value="1"/>
</dbReference>
<dbReference type="Gene3D" id="3.30.200.20">
    <property type="entry name" value="Phosphorylase Kinase, domain 1"/>
    <property type="match status" value="1"/>
</dbReference>
<evidence type="ECO:0000256" key="13">
    <source>
        <dbReference type="ARBA" id="ARBA00047899"/>
    </source>
</evidence>
<evidence type="ECO:0000256" key="12">
    <source>
        <dbReference type="ARBA" id="ARBA00024334"/>
    </source>
</evidence>
<keyword evidence="8 15" id="KW-0547">Nucleotide-binding</keyword>
<keyword evidence="20" id="KW-1185">Reference proteome</keyword>
<evidence type="ECO:0000256" key="8">
    <source>
        <dbReference type="ARBA" id="ARBA00022741"/>
    </source>
</evidence>
<dbReference type="AlphaFoldDB" id="A0AAU9J1V0"/>
<dbReference type="PROSITE" id="PS00107">
    <property type="entry name" value="PROTEIN_KINASE_ATP"/>
    <property type="match status" value="1"/>
</dbReference>
<feature type="domain" description="Protein kinase" evidence="17">
    <location>
        <begin position="30"/>
        <end position="287"/>
    </location>
</feature>
<evidence type="ECO:0000256" key="2">
    <source>
        <dbReference type="ARBA" id="ARBA00011245"/>
    </source>
</evidence>
<sequence>MGQNASRRTQSLLAPVIESAIHETQIESVYILGKVIGSGNYGVVREAYPIGSNSKVAIKIIQKSSNLSKDRLKKLNREVEILKIVSHPNIIRFYDAYEDTNIISIVTEYCSGGELGQKIIKIGHFTESQSRPLVHQILMAINYLHNNRIVHRDIKPENFLLESQKGDFEIKLIDFGFAKKFRNLKHLHSVSGTSYYIAPEVLRGSYNYKCDLWSAGIIMYQILCGQLPFYSRRLSEAFKKIKIGRFDKECDSWKAISHAGRDLIKKLICMNPSSRLSAKEALDHDWLSTSISHEPFIDNALLKSFQEYSKISLFKKELLNILVKHSNLSQIKDLDQIFLNLDDEHKGEISAKLLKETMQKSGFQLSIQEIKELIRAIDVDQTGKITYSEFLAAAISSKHHLQKEEVLALFNHFDVERKGFITSEDIKTAIHRSGDVLEQKIKKMLKEIGMTKANKIYFNDFVCLLNN</sequence>
<comment type="catalytic activity">
    <reaction evidence="14">
        <text>L-seryl-[protein] + ATP = O-phospho-L-seryl-[protein] + ADP + H(+)</text>
        <dbReference type="Rhea" id="RHEA:17989"/>
        <dbReference type="Rhea" id="RHEA-COMP:9863"/>
        <dbReference type="Rhea" id="RHEA-COMP:11604"/>
        <dbReference type="ChEBI" id="CHEBI:15378"/>
        <dbReference type="ChEBI" id="CHEBI:29999"/>
        <dbReference type="ChEBI" id="CHEBI:30616"/>
        <dbReference type="ChEBI" id="CHEBI:83421"/>
        <dbReference type="ChEBI" id="CHEBI:456216"/>
        <dbReference type="EC" id="2.7.11.1"/>
    </reaction>
</comment>
<evidence type="ECO:0000259" key="17">
    <source>
        <dbReference type="PROSITE" id="PS50011"/>
    </source>
</evidence>
<evidence type="ECO:0000256" key="3">
    <source>
        <dbReference type="ARBA" id="ARBA00012513"/>
    </source>
</evidence>
<keyword evidence="7" id="KW-0677">Repeat</keyword>
<dbReference type="InterPro" id="IPR008271">
    <property type="entry name" value="Ser/Thr_kinase_AS"/>
</dbReference>
<proteinExistence type="inferred from homology"/>
<dbReference type="SMART" id="SM00220">
    <property type="entry name" value="S_TKc"/>
    <property type="match status" value="1"/>
</dbReference>
<keyword evidence="6" id="KW-0479">Metal-binding</keyword>
<evidence type="ECO:0000256" key="15">
    <source>
        <dbReference type="PROSITE-ProRule" id="PRU10141"/>
    </source>
</evidence>
<evidence type="ECO:0000313" key="20">
    <source>
        <dbReference type="Proteomes" id="UP001162131"/>
    </source>
</evidence>
<evidence type="ECO:0000256" key="14">
    <source>
        <dbReference type="ARBA" id="ARBA00048679"/>
    </source>
</evidence>
<evidence type="ECO:0000256" key="1">
    <source>
        <dbReference type="ARBA" id="ARBA00001946"/>
    </source>
</evidence>
<dbReference type="GO" id="GO:0004674">
    <property type="term" value="F:protein serine/threonine kinase activity"/>
    <property type="evidence" value="ECO:0007669"/>
    <property type="project" value="UniProtKB-KW"/>
</dbReference>
<dbReference type="InterPro" id="IPR017441">
    <property type="entry name" value="Protein_kinase_ATP_BS"/>
</dbReference>
<evidence type="ECO:0000313" key="19">
    <source>
        <dbReference type="EMBL" id="CAG9317507.1"/>
    </source>
</evidence>
<dbReference type="InterPro" id="IPR018247">
    <property type="entry name" value="EF_Hand_1_Ca_BS"/>
</dbReference>
<keyword evidence="9" id="KW-0418">Kinase</keyword>
<evidence type="ECO:0000256" key="9">
    <source>
        <dbReference type="ARBA" id="ARBA00022777"/>
    </source>
</evidence>
<dbReference type="Pfam" id="PF00069">
    <property type="entry name" value="Pkinase"/>
    <property type="match status" value="1"/>
</dbReference>
<dbReference type="CDD" id="cd00051">
    <property type="entry name" value="EFh"/>
    <property type="match status" value="1"/>
</dbReference>
<evidence type="ECO:0000256" key="4">
    <source>
        <dbReference type="ARBA" id="ARBA00022527"/>
    </source>
</evidence>
<comment type="catalytic activity">
    <reaction evidence="13">
        <text>L-threonyl-[protein] + ATP = O-phospho-L-threonyl-[protein] + ADP + H(+)</text>
        <dbReference type="Rhea" id="RHEA:46608"/>
        <dbReference type="Rhea" id="RHEA-COMP:11060"/>
        <dbReference type="Rhea" id="RHEA-COMP:11605"/>
        <dbReference type="ChEBI" id="CHEBI:15378"/>
        <dbReference type="ChEBI" id="CHEBI:30013"/>
        <dbReference type="ChEBI" id="CHEBI:30616"/>
        <dbReference type="ChEBI" id="CHEBI:61977"/>
        <dbReference type="ChEBI" id="CHEBI:456216"/>
        <dbReference type="EC" id="2.7.11.1"/>
    </reaction>
</comment>
<dbReference type="PROSITE" id="PS00018">
    <property type="entry name" value="EF_HAND_1"/>
    <property type="match status" value="1"/>
</dbReference>
<feature type="domain" description="EF-hand" evidence="18">
    <location>
        <begin position="401"/>
        <end position="436"/>
    </location>
</feature>
<keyword evidence="11 15" id="KW-0067">ATP-binding</keyword>
<dbReference type="GO" id="GO:0005524">
    <property type="term" value="F:ATP binding"/>
    <property type="evidence" value="ECO:0007669"/>
    <property type="project" value="UniProtKB-UniRule"/>
</dbReference>
<dbReference type="InterPro" id="IPR000719">
    <property type="entry name" value="Prot_kinase_dom"/>
</dbReference>
<dbReference type="Pfam" id="PF13499">
    <property type="entry name" value="EF-hand_7"/>
    <property type="match status" value="1"/>
</dbReference>
<dbReference type="FunFam" id="1.10.510.10:FF:000571">
    <property type="entry name" value="Maternal embryonic leucine zipper kinase"/>
    <property type="match status" value="1"/>
</dbReference>
<feature type="domain" description="EF-hand" evidence="18">
    <location>
        <begin position="329"/>
        <end position="364"/>
    </location>
</feature>
<keyword evidence="10" id="KW-0106">Calcium</keyword>
<evidence type="ECO:0000256" key="7">
    <source>
        <dbReference type="ARBA" id="ARBA00022737"/>
    </source>
</evidence>
<dbReference type="InterPro" id="IPR050205">
    <property type="entry name" value="CDPK_Ser/Thr_kinases"/>
</dbReference>
<organism evidence="19 20">
    <name type="scientific">Blepharisma stoltei</name>
    <dbReference type="NCBI Taxonomy" id="1481888"/>
    <lineage>
        <taxon>Eukaryota</taxon>
        <taxon>Sar</taxon>
        <taxon>Alveolata</taxon>
        <taxon>Ciliophora</taxon>
        <taxon>Postciliodesmatophora</taxon>
        <taxon>Heterotrichea</taxon>
        <taxon>Heterotrichida</taxon>
        <taxon>Blepharismidae</taxon>
        <taxon>Blepharisma</taxon>
    </lineage>
</organism>
<evidence type="ECO:0000256" key="16">
    <source>
        <dbReference type="RuleBase" id="RU000304"/>
    </source>
</evidence>
<dbReference type="Gene3D" id="1.10.238.10">
    <property type="entry name" value="EF-hand"/>
    <property type="match status" value="2"/>
</dbReference>
<dbReference type="InterPro" id="IPR002048">
    <property type="entry name" value="EF_hand_dom"/>
</dbReference>
<comment type="similarity">
    <text evidence="12">Belongs to the protein kinase superfamily. Ser/Thr protein kinase family. CDPK subfamily.</text>
</comment>
<dbReference type="SUPFAM" id="SSF56112">
    <property type="entry name" value="Protein kinase-like (PK-like)"/>
    <property type="match status" value="1"/>
</dbReference>
<evidence type="ECO:0000256" key="10">
    <source>
        <dbReference type="ARBA" id="ARBA00022837"/>
    </source>
</evidence>
<dbReference type="PROSITE" id="PS50011">
    <property type="entry name" value="PROTEIN_KINASE_DOM"/>
    <property type="match status" value="1"/>
</dbReference>
<dbReference type="Gene3D" id="1.10.510.10">
    <property type="entry name" value="Transferase(Phosphotransferase) domain 1"/>
    <property type="match status" value="1"/>
</dbReference>
<dbReference type="PROSITE" id="PS50222">
    <property type="entry name" value="EF_HAND_2"/>
    <property type="match status" value="3"/>
</dbReference>
<dbReference type="GO" id="GO:0005509">
    <property type="term" value="F:calcium ion binding"/>
    <property type="evidence" value="ECO:0007669"/>
    <property type="project" value="InterPro"/>
</dbReference>
<reference evidence="19" key="1">
    <citation type="submission" date="2021-09" db="EMBL/GenBank/DDBJ databases">
        <authorList>
            <consortium name="AG Swart"/>
            <person name="Singh M."/>
            <person name="Singh A."/>
            <person name="Seah K."/>
            <person name="Emmerich C."/>
        </authorList>
    </citation>
    <scope>NUCLEOTIDE SEQUENCE</scope>
    <source>
        <strain evidence="19">ATCC30299</strain>
    </source>
</reference>
<protein>
    <recommendedName>
        <fullName evidence="3">non-specific serine/threonine protein kinase</fullName>
        <ecNumber evidence="3">2.7.11.1</ecNumber>
    </recommendedName>
</protein>
<dbReference type="Proteomes" id="UP001162131">
    <property type="component" value="Unassembled WGS sequence"/>
</dbReference>
<comment type="subunit">
    <text evidence="2">Monomer.</text>
</comment>
<dbReference type="EMBL" id="CAJZBQ010000018">
    <property type="protein sequence ID" value="CAG9317507.1"/>
    <property type="molecule type" value="Genomic_DNA"/>
</dbReference>
<gene>
    <name evidence="19" type="ORF">BSTOLATCC_MIC18753</name>
</gene>
<accession>A0AAU9J1V0</accession>
<evidence type="ECO:0000256" key="6">
    <source>
        <dbReference type="ARBA" id="ARBA00022723"/>
    </source>
</evidence>
<dbReference type="SMART" id="SM00054">
    <property type="entry name" value="EFh"/>
    <property type="match status" value="3"/>
</dbReference>
<evidence type="ECO:0000256" key="11">
    <source>
        <dbReference type="ARBA" id="ARBA00022840"/>
    </source>
</evidence>
<name>A0AAU9J1V0_9CILI</name>
<comment type="caution">
    <text evidence="19">The sequence shown here is derived from an EMBL/GenBank/DDBJ whole genome shotgun (WGS) entry which is preliminary data.</text>
</comment>
<dbReference type="EC" id="2.7.11.1" evidence="3"/>
<keyword evidence="4 16" id="KW-0723">Serine/threonine-protein kinase</keyword>
<comment type="cofactor">
    <cofactor evidence="1">
        <name>Mg(2+)</name>
        <dbReference type="ChEBI" id="CHEBI:18420"/>
    </cofactor>
</comment>
<dbReference type="InterPro" id="IPR011009">
    <property type="entry name" value="Kinase-like_dom_sf"/>
</dbReference>
<dbReference type="InterPro" id="IPR011992">
    <property type="entry name" value="EF-hand-dom_pair"/>
</dbReference>
<feature type="domain" description="EF-hand" evidence="18">
    <location>
        <begin position="365"/>
        <end position="400"/>
    </location>
</feature>
<dbReference type="PROSITE" id="PS00108">
    <property type="entry name" value="PROTEIN_KINASE_ST"/>
    <property type="match status" value="1"/>
</dbReference>
<dbReference type="PANTHER" id="PTHR24349">
    <property type="entry name" value="SERINE/THREONINE-PROTEIN KINASE"/>
    <property type="match status" value="1"/>
</dbReference>
<evidence type="ECO:0000259" key="18">
    <source>
        <dbReference type="PROSITE" id="PS50222"/>
    </source>
</evidence>